<accession>A0A9N9EIC5</accession>
<dbReference type="Proteomes" id="UP000789831">
    <property type="component" value="Unassembled WGS sequence"/>
</dbReference>
<organism evidence="1 2">
    <name type="scientific">Ambispora gerdemannii</name>
    <dbReference type="NCBI Taxonomy" id="144530"/>
    <lineage>
        <taxon>Eukaryota</taxon>
        <taxon>Fungi</taxon>
        <taxon>Fungi incertae sedis</taxon>
        <taxon>Mucoromycota</taxon>
        <taxon>Glomeromycotina</taxon>
        <taxon>Glomeromycetes</taxon>
        <taxon>Archaeosporales</taxon>
        <taxon>Ambisporaceae</taxon>
        <taxon>Ambispora</taxon>
    </lineage>
</organism>
<keyword evidence="2" id="KW-1185">Reference proteome</keyword>
<comment type="caution">
    <text evidence="1">The sequence shown here is derived from an EMBL/GenBank/DDBJ whole genome shotgun (WGS) entry which is preliminary data.</text>
</comment>
<reference evidence="1" key="1">
    <citation type="submission" date="2021-06" db="EMBL/GenBank/DDBJ databases">
        <authorList>
            <person name="Kallberg Y."/>
            <person name="Tangrot J."/>
            <person name="Rosling A."/>
        </authorList>
    </citation>
    <scope>NUCLEOTIDE SEQUENCE</scope>
    <source>
        <strain evidence="1">MT106</strain>
    </source>
</reference>
<dbReference type="EMBL" id="CAJVPL010010348">
    <property type="protein sequence ID" value="CAG8680895.1"/>
    <property type="molecule type" value="Genomic_DNA"/>
</dbReference>
<gene>
    <name evidence="1" type="ORF">AGERDE_LOCUS12670</name>
</gene>
<dbReference type="AlphaFoldDB" id="A0A9N9EIC5"/>
<proteinExistence type="predicted"/>
<feature type="non-terminal residue" evidence="1">
    <location>
        <position position="1"/>
    </location>
</feature>
<feature type="non-terminal residue" evidence="1">
    <location>
        <position position="42"/>
    </location>
</feature>
<name>A0A9N9EIC5_9GLOM</name>
<evidence type="ECO:0000313" key="2">
    <source>
        <dbReference type="Proteomes" id="UP000789831"/>
    </source>
</evidence>
<sequence length="42" mass="4672">ELLTEVPGRPIEITILQYEEAGQKSNIYCESGEAMPSTYVPD</sequence>
<protein>
    <submittedName>
        <fullName evidence="1">8695_t:CDS:1</fullName>
    </submittedName>
</protein>
<evidence type="ECO:0000313" key="1">
    <source>
        <dbReference type="EMBL" id="CAG8680895.1"/>
    </source>
</evidence>